<accession>B0WUZ8</accession>
<feature type="region of interest" description="Disordered" evidence="1">
    <location>
        <begin position="1"/>
        <end position="78"/>
    </location>
</feature>
<dbReference type="InParanoid" id="B0WUZ8"/>
<gene>
    <name evidence="3" type="primary">6043587</name>
    <name evidence="2" type="ORF">CpipJ_CPIJ010844</name>
</gene>
<protein>
    <submittedName>
        <fullName evidence="2 3">Uncharacterized protein</fullName>
    </submittedName>
</protein>
<dbReference type="VEuPathDB" id="VectorBase:CPIJ010844"/>
<feature type="region of interest" description="Disordered" evidence="1">
    <location>
        <begin position="105"/>
        <end position="125"/>
    </location>
</feature>
<evidence type="ECO:0000256" key="1">
    <source>
        <dbReference type="SAM" id="MobiDB-lite"/>
    </source>
</evidence>
<sequence length="458" mass="51811">MTDSFFGFDTYLPVEDDGGGGIGGGPDDSEEEYDALNDETFGQAREGDWEELHEDMVRLDQREGGDGDSGPDSDLDMNFSSVRIDNLELDDDNESEARLQLDPSVWTMPSKPETPRPQLPHPAMQQHHPQSSLMAAMQHQQHHQRIGGGPGGPFVGLPPNFPLPNPAQMRICSVEEIEQNMIKQQAQHSMPPEVPQQLPPFHHPGMGLPRPPPGFPGMMNHQPPLTIPVNLVPPLPPLHLLQTNVPPPFPMNVPPPNFPGGESQRLVQKIQQNHPMLNQHRQHQQQGQNRYQQQHNNRQNYHQNQQQMQHHRGKLNQSGEYDEYANLMSEWDKQWLLAFVLNAQYPPDAKPMWKFIPKHVYGPVFDNDTKYACVVEQEVQRDHRQRLLDKIPAQTLPTPKVIHGGQSFSVTVAGLVGHAAMNQRHQLGHHENQANVEDVPYVDVNRRARNKVRAIACS</sequence>
<keyword evidence="4" id="KW-1185">Reference proteome</keyword>
<feature type="compositionally biased region" description="Acidic residues" evidence="1">
    <location>
        <begin position="27"/>
        <end position="37"/>
    </location>
</feature>
<evidence type="ECO:0000313" key="2">
    <source>
        <dbReference type="EMBL" id="EDS35321.1"/>
    </source>
</evidence>
<dbReference type="OrthoDB" id="8058100at2759"/>
<dbReference type="Proteomes" id="UP000002320">
    <property type="component" value="Unassembled WGS sequence"/>
</dbReference>
<reference evidence="2" key="1">
    <citation type="submission" date="2007-03" db="EMBL/GenBank/DDBJ databases">
        <title>Annotation of Culex pipiens quinquefasciatus.</title>
        <authorList>
            <consortium name="The Broad Institute Genome Sequencing Platform"/>
            <person name="Atkinson P.W."/>
            <person name="Hemingway J."/>
            <person name="Christensen B.M."/>
            <person name="Higgs S."/>
            <person name="Kodira C."/>
            <person name="Hannick L."/>
            <person name="Megy K."/>
            <person name="O'Leary S."/>
            <person name="Pearson M."/>
            <person name="Haas B.J."/>
            <person name="Mauceli E."/>
            <person name="Wortman J.R."/>
            <person name="Lee N.H."/>
            <person name="Guigo R."/>
            <person name="Stanke M."/>
            <person name="Alvarado L."/>
            <person name="Amedeo P."/>
            <person name="Antoine C.H."/>
            <person name="Arensburger P."/>
            <person name="Bidwell S.L."/>
            <person name="Crawford M."/>
            <person name="Camaro F."/>
            <person name="Devon K."/>
            <person name="Engels R."/>
            <person name="Hammond M."/>
            <person name="Howarth C."/>
            <person name="Koehrsen M."/>
            <person name="Lawson D."/>
            <person name="Montgomery P."/>
            <person name="Nene V."/>
            <person name="Nusbaum C."/>
            <person name="Puiu D."/>
            <person name="Romero-Severson J."/>
            <person name="Severson D.W."/>
            <person name="Shumway M."/>
            <person name="Sisk P."/>
            <person name="Stolte C."/>
            <person name="Zeng Q."/>
            <person name="Eisenstadt E."/>
            <person name="Fraser-Liggett C."/>
            <person name="Strausberg R."/>
            <person name="Galagan J."/>
            <person name="Birren B."/>
            <person name="Collins F.H."/>
        </authorList>
    </citation>
    <scope>NUCLEOTIDE SEQUENCE [LARGE SCALE GENOMIC DNA]</scope>
    <source>
        <strain evidence="2">JHB</strain>
    </source>
</reference>
<reference evidence="3" key="2">
    <citation type="submission" date="2021-02" db="UniProtKB">
        <authorList>
            <consortium name="EnsemblMetazoa"/>
        </authorList>
    </citation>
    <scope>IDENTIFICATION</scope>
    <source>
        <strain evidence="3">JHB</strain>
    </source>
</reference>
<dbReference type="KEGG" id="cqu:CpipJ_CPIJ010844"/>
<dbReference type="STRING" id="7176.B0WUZ8"/>
<dbReference type="EMBL" id="DS232114">
    <property type="protein sequence ID" value="EDS35321.1"/>
    <property type="molecule type" value="Genomic_DNA"/>
</dbReference>
<feature type="compositionally biased region" description="Low complexity" evidence="1">
    <location>
        <begin position="284"/>
        <end position="308"/>
    </location>
</feature>
<evidence type="ECO:0000313" key="4">
    <source>
        <dbReference type="Proteomes" id="UP000002320"/>
    </source>
</evidence>
<feature type="compositionally biased region" description="Basic and acidic residues" evidence="1">
    <location>
        <begin position="54"/>
        <end position="65"/>
    </location>
</feature>
<proteinExistence type="predicted"/>
<evidence type="ECO:0000313" key="3">
    <source>
        <dbReference type="EnsemblMetazoa" id="CPIJ010844-PA"/>
    </source>
</evidence>
<name>B0WUZ8_CULQU</name>
<dbReference type="EnsemblMetazoa" id="CPIJ010844-RA">
    <property type="protein sequence ID" value="CPIJ010844-PA"/>
    <property type="gene ID" value="CPIJ010844"/>
</dbReference>
<dbReference type="AlphaFoldDB" id="B0WUZ8"/>
<dbReference type="VEuPathDB" id="VectorBase:CQUJHB009055"/>
<feature type="region of interest" description="Disordered" evidence="1">
    <location>
        <begin position="276"/>
        <end position="314"/>
    </location>
</feature>
<dbReference type="HOGENOM" id="CLU_052236_0_0_1"/>
<dbReference type="eggNOG" id="KOG4592">
    <property type="taxonomic scope" value="Eukaryota"/>
</dbReference>
<organism>
    <name type="scientific">Culex quinquefasciatus</name>
    <name type="common">Southern house mosquito</name>
    <name type="synonym">Culex pungens</name>
    <dbReference type="NCBI Taxonomy" id="7176"/>
    <lineage>
        <taxon>Eukaryota</taxon>
        <taxon>Metazoa</taxon>
        <taxon>Ecdysozoa</taxon>
        <taxon>Arthropoda</taxon>
        <taxon>Hexapoda</taxon>
        <taxon>Insecta</taxon>
        <taxon>Pterygota</taxon>
        <taxon>Neoptera</taxon>
        <taxon>Endopterygota</taxon>
        <taxon>Diptera</taxon>
        <taxon>Nematocera</taxon>
        <taxon>Culicoidea</taxon>
        <taxon>Culicidae</taxon>
        <taxon>Culicinae</taxon>
        <taxon>Culicini</taxon>
        <taxon>Culex</taxon>
        <taxon>Culex</taxon>
    </lineage>
</organism>